<evidence type="ECO:0000313" key="2">
    <source>
        <dbReference type="Proteomes" id="UP000613177"/>
    </source>
</evidence>
<protein>
    <submittedName>
        <fullName evidence="1">Uncharacterized protein</fullName>
    </submittedName>
</protein>
<accession>A0A8H7VYQ5</accession>
<dbReference type="EMBL" id="JAEPRE010000019">
    <property type="protein sequence ID" value="KAG2236317.1"/>
    <property type="molecule type" value="Genomic_DNA"/>
</dbReference>
<reference evidence="1" key="1">
    <citation type="submission" date="2021-01" db="EMBL/GenBank/DDBJ databases">
        <title>Metabolic potential, ecology and presence of endohyphal bacteria is reflected in genomic diversity of Mucoromycotina.</title>
        <authorList>
            <person name="Muszewska A."/>
            <person name="Okrasinska A."/>
            <person name="Steczkiewicz K."/>
            <person name="Drgas O."/>
            <person name="Orlowska M."/>
            <person name="Perlinska-Lenart U."/>
            <person name="Aleksandrzak-Piekarczyk T."/>
            <person name="Szatraj K."/>
            <person name="Zielenkiewicz U."/>
            <person name="Pilsyk S."/>
            <person name="Malc E."/>
            <person name="Mieczkowski P."/>
            <person name="Kruszewska J.S."/>
            <person name="Biernat P."/>
            <person name="Pawlowska J."/>
        </authorList>
    </citation>
    <scope>NUCLEOTIDE SEQUENCE</scope>
    <source>
        <strain evidence="1">WA0000018081</strain>
    </source>
</reference>
<proteinExistence type="predicted"/>
<sequence>MDFYEEIETNEDIIGGTNDDATMKKVMTIKKHENAKAERGGMGLKNLDYCVGADLRNWPDTVTRLVEAGLDLK</sequence>
<name>A0A8H7VYQ5_9FUNG</name>
<dbReference type="AlphaFoldDB" id="A0A8H7VYQ5"/>
<organism evidence="1 2">
    <name type="scientific">Thamnidium elegans</name>
    <dbReference type="NCBI Taxonomy" id="101142"/>
    <lineage>
        <taxon>Eukaryota</taxon>
        <taxon>Fungi</taxon>
        <taxon>Fungi incertae sedis</taxon>
        <taxon>Mucoromycota</taxon>
        <taxon>Mucoromycotina</taxon>
        <taxon>Mucoromycetes</taxon>
        <taxon>Mucorales</taxon>
        <taxon>Mucorineae</taxon>
        <taxon>Mucoraceae</taxon>
        <taxon>Thamnidium</taxon>
    </lineage>
</organism>
<comment type="caution">
    <text evidence="1">The sequence shown here is derived from an EMBL/GenBank/DDBJ whole genome shotgun (WGS) entry which is preliminary data.</text>
</comment>
<gene>
    <name evidence="1" type="ORF">INT48_001381</name>
</gene>
<dbReference type="Proteomes" id="UP000613177">
    <property type="component" value="Unassembled WGS sequence"/>
</dbReference>
<evidence type="ECO:0000313" key="1">
    <source>
        <dbReference type="EMBL" id="KAG2236317.1"/>
    </source>
</evidence>
<keyword evidence="2" id="KW-1185">Reference proteome</keyword>